<dbReference type="InterPro" id="IPR016667">
    <property type="entry name" value="Caps_polysacc_synth_CpsB/CapC"/>
</dbReference>
<evidence type="ECO:0000313" key="6">
    <source>
        <dbReference type="EMBL" id="GLO67585.1"/>
    </source>
</evidence>
<organism evidence="6 7">
    <name type="scientific">Oceanobacillus kimchii</name>
    <dbReference type="NCBI Taxonomy" id="746691"/>
    <lineage>
        <taxon>Bacteria</taxon>
        <taxon>Bacillati</taxon>
        <taxon>Bacillota</taxon>
        <taxon>Bacilli</taxon>
        <taxon>Bacillales</taxon>
        <taxon>Bacillaceae</taxon>
        <taxon>Oceanobacillus</taxon>
    </lineage>
</organism>
<sequence>MIDIHTHILPGVDDGAKTEEDSIAMAKQAVNQGITTIVATPHHRNGSYFNDKSSIVHNVNILNQLLSDHHIPLEILPGQETRINGDMIIDIDADDLLPINYSKYLFVEFPSASVPRYAKQMLFDIQMKGYTPVIVHPERNQELVEQQDKLYNFVKNGALTQVTAASLIGKFGKDIQKYANQLIECNQTHFIASDAHNIKSRKFVMAEAFDHVRTKFGNDYVYILQENAQLLVNNSNVNRMEPTQPKKKKFLGLF</sequence>
<evidence type="ECO:0000256" key="2">
    <source>
        <dbReference type="ARBA" id="ARBA00022801"/>
    </source>
</evidence>
<comment type="similarity">
    <text evidence="1 5">Belongs to the metallo-dependent hydrolases superfamily. CpsB/CapC family.</text>
</comment>
<keyword evidence="7" id="KW-1185">Reference proteome</keyword>
<dbReference type="Proteomes" id="UP001275436">
    <property type="component" value="Unassembled WGS sequence"/>
</dbReference>
<protein>
    <recommendedName>
        <fullName evidence="5">Tyrosine-protein phosphatase</fullName>
        <ecNumber evidence="5">3.1.3.48</ecNumber>
    </recommendedName>
</protein>
<dbReference type="PANTHER" id="PTHR39181:SF1">
    <property type="entry name" value="TYROSINE-PROTEIN PHOSPHATASE YWQE"/>
    <property type="match status" value="1"/>
</dbReference>
<evidence type="ECO:0000256" key="5">
    <source>
        <dbReference type="PIRNR" id="PIRNR016557"/>
    </source>
</evidence>
<evidence type="ECO:0000256" key="3">
    <source>
        <dbReference type="ARBA" id="ARBA00022912"/>
    </source>
</evidence>
<accession>A0ABQ5TQW5</accession>
<dbReference type="Pfam" id="PF19567">
    <property type="entry name" value="CpsB_CapC"/>
    <property type="match status" value="1"/>
</dbReference>
<dbReference type="RefSeq" id="WP_317958329.1">
    <property type="nucleotide sequence ID" value="NZ_BSKO01000001.1"/>
</dbReference>
<evidence type="ECO:0000313" key="7">
    <source>
        <dbReference type="Proteomes" id="UP001275436"/>
    </source>
</evidence>
<comment type="catalytic activity">
    <reaction evidence="4 5">
        <text>O-phospho-L-tyrosyl-[protein] + H2O = L-tyrosyl-[protein] + phosphate</text>
        <dbReference type="Rhea" id="RHEA:10684"/>
        <dbReference type="Rhea" id="RHEA-COMP:10136"/>
        <dbReference type="Rhea" id="RHEA-COMP:20101"/>
        <dbReference type="ChEBI" id="CHEBI:15377"/>
        <dbReference type="ChEBI" id="CHEBI:43474"/>
        <dbReference type="ChEBI" id="CHEBI:46858"/>
        <dbReference type="ChEBI" id="CHEBI:61978"/>
        <dbReference type="EC" id="3.1.3.48"/>
    </reaction>
</comment>
<comment type="caution">
    <text evidence="6">The sequence shown here is derived from an EMBL/GenBank/DDBJ whole genome shotgun (WGS) entry which is preliminary data.</text>
</comment>
<dbReference type="PANTHER" id="PTHR39181">
    <property type="entry name" value="TYROSINE-PROTEIN PHOSPHATASE YWQE"/>
    <property type="match status" value="1"/>
</dbReference>
<dbReference type="InterPro" id="IPR016195">
    <property type="entry name" value="Pol/histidinol_Pase-like"/>
</dbReference>
<dbReference type="SUPFAM" id="SSF89550">
    <property type="entry name" value="PHP domain-like"/>
    <property type="match status" value="1"/>
</dbReference>
<keyword evidence="3 5" id="KW-0904">Protein phosphatase</keyword>
<name>A0ABQ5TQW5_9BACI</name>
<gene>
    <name evidence="6" type="ORF">MACH08_33690</name>
</gene>
<proteinExistence type="inferred from homology"/>
<evidence type="ECO:0000256" key="1">
    <source>
        <dbReference type="ARBA" id="ARBA00005750"/>
    </source>
</evidence>
<keyword evidence="2 5" id="KW-0378">Hydrolase</keyword>
<dbReference type="Gene3D" id="3.20.20.140">
    <property type="entry name" value="Metal-dependent hydrolases"/>
    <property type="match status" value="1"/>
</dbReference>
<evidence type="ECO:0000256" key="4">
    <source>
        <dbReference type="ARBA" id="ARBA00051722"/>
    </source>
</evidence>
<dbReference type="EC" id="3.1.3.48" evidence="5"/>
<dbReference type="EMBL" id="BSKO01000001">
    <property type="protein sequence ID" value="GLO67585.1"/>
    <property type="molecule type" value="Genomic_DNA"/>
</dbReference>
<reference evidence="6 7" key="1">
    <citation type="submission" date="2023-02" db="EMBL/GenBank/DDBJ databases">
        <title>Oceanobacillus kimchii IFOP_LL358 isolated form Alexandrium catenella lab strain.</title>
        <authorList>
            <person name="Gajardo G."/>
            <person name="Ueki S."/>
            <person name="Maruyama F."/>
        </authorList>
    </citation>
    <scope>NUCLEOTIDE SEQUENCE [LARGE SCALE GENOMIC DNA]</scope>
    <source>
        <strain evidence="6 7">IFOP_LL358</strain>
    </source>
</reference>
<dbReference type="PIRSF" id="PIRSF016557">
    <property type="entry name" value="Caps_synth_CpsB"/>
    <property type="match status" value="1"/>
</dbReference>